<feature type="chain" id="PRO_5026075477" description="Ig-like domain-containing protein" evidence="5">
    <location>
        <begin position="20"/>
        <end position="479"/>
    </location>
</feature>
<evidence type="ECO:0000256" key="5">
    <source>
        <dbReference type="SAM" id="SignalP"/>
    </source>
</evidence>
<dbReference type="Pfam" id="PF07686">
    <property type="entry name" value="V-set"/>
    <property type="match status" value="1"/>
</dbReference>
<dbReference type="SUPFAM" id="SSF48726">
    <property type="entry name" value="Immunoglobulin"/>
    <property type="match status" value="4"/>
</dbReference>
<evidence type="ECO:0000256" key="2">
    <source>
        <dbReference type="ARBA" id="ARBA00023130"/>
    </source>
</evidence>
<evidence type="ECO:0000256" key="4">
    <source>
        <dbReference type="ARBA" id="ARBA00043265"/>
    </source>
</evidence>
<dbReference type="Pfam" id="PF07654">
    <property type="entry name" value="C1-set"/>
    <property type="match status" value="3"/>
</dbReference>
<dbReference type="GO" id="GO:0019814">
    <property type="term" value="C:immunoglobulin complex"/>
    <property type="evidence" value="ECO:0007669"/>
    <property type="project" value="UniProtKB-KW"/>
</dbReference>
<dbReference type="InterPro" id="IPR050380">
    <property type="entry name" value="Immune_Resp_Modulators"/>
</dbReference>
<feature type="signal peptide" evidence="5">
    <location>
        <begin position="1"/>
        <end position="19"/>
    </location>
</feature>
<dbReference type="SMART" id="SM00409">
    <property type="entry name" value="IG"/>
    <property type="match status" value="3"/>
</dbReference>
<dbReference type="CDD" id="cd05768">
    <property type="entry name" value="IgC1_CH3_IgAGD_CH4_IgAEM"/>
    <property type="match status" value="1"/>
</dbReference>
<keyword evidence="8" id="KW-1185">Reference proteome</keyword>
<accession>A0A6I8PC94</accession>
<keyword evidence="5" id="KW-0732">Signal</keyword>
<dbReference type="InterPro" id="IPR013106">
    <property type="entry name" value="Ig_V-set"/>
</dbReference>
<keyword evidence="1" id="KW-0391">Immunity</keyword>
<dbReference type="InterPro" id="IPR013783">
    <property type="entry name" value="Ig-like_fold"/>
</dbReference>
<feature type="domain" description="Ig-like" evidence="6">
    <location>
        <begin position="34"/>
        <end position="137"/>
    </location>
</feature>
<proteinExistence type="predicted"/>
<dbReference type="FunFam" id="2.60.40.10:FF:000998">
    <property type="entry name" value="Immunoglobulin heavy constant epsilon"/>
    <property type="match status" value="1"/>
</dbReference>
<keyword evidence="4" id="KW-1280">Immunoglobulin</keyword>
<dbReference type="InterPro" id="IPR003597">
    <property type="entry name" value="Ig_C1-set"/>
</dbReference>
<reference evidence="7" key="2">
    <citation type="submission" date="2025-08" db="UniProtKB">
        <authorList>
            <consortium name="Ensembl"/>
        </authorList>
    </citation>
    <scope>IDENTIFICATION</scope>
    <source>
        <strain evidence="7">Glennie</strain>
    </source>
</reference>
<dbReference type="GO" id="GO:0002250">
    <property type="term" value="P:adaptive immune response"/>
    <property type="evidence" value="ECO:0007669"/>
    <property type="project" value="UniProtKB-KW"/>
</dbReference>
<protein>
    <recommendedName>
        <fullName evidence="6">Ig-like domain-containing protein</fullName>
    </recommendedName>
</protein>
<dbReference type="Bgee" id="ENSOANG00000009910">
    <property type="expression patterns" value="Expressed in endometrium and 5 other cell types or tissues"/>
</dbReference>
<name>A0A6I8PC94_ORNAN</name>
<dbReference type="CDD" id="cd04981">
    <property type="entry name" value="IgV_H"/>
    <property type="match status" value="1"/>
</dbReference>
<sequence>MQSALSLLSILTLLQGVQGDVQLVESGGDVRQPGGSLSLSCKASGFTFSSYCMYWICQAPGKGLEWIAYISSSGSSTSYADSVKGRFTISRDNSNSLVNLQMNSLKTEDTALYYCARDTCDYCAFDNWGQGTMVTVSSVDPKSPPVVFPLETCSSENQDPVVVACLVKGIFPMPGVVYWDSDQASSFTRTYNSIQSTGGSFSFVSQLTMLSSQCPLEKEFHCTAIYNNLKATANVTCPPVPQCCKCSPKVLLHPPSLEGLFLGKGANLTCVLKGLVDPRETTFTWTRPNGDPSQATTGNPVEEEDGTYSLASVLEICAEEWHQRDKFTCTVTHPKMSPITQTITKPPGPLNRPEVHLLAPSTEELALNEMATLTCLVRGFNPPDLLVKWLKGGQEVSQTDYVTSSPQREASEGSASTFFLYSTLRVPTSEWKEGENYSCVVGHEALPLNFTQKTIDHSTGKPSTVNVSLVMSDTAGTCY</sequence>
<evidence type="ECO:0000313" key="8">
    <source>
        <dbReference type="Proteomes" id="UP000002279"/>
    </source>
</evidence>
<dbReference type="PROSITE" id="PS00290">
    <property type="entry name" value="IG_MHC"/>
    <property type="match status" value="2"/>
</dbReference>
<dbReference type="AlphaFoldDB" id="A0A6I8PC94"/>
<dbReference type="GeneTree" id="ENSGT00940000163076"/>
<keyword evidence="3" id="KW-0393">Immunoglobulin domain</keyword>
<feature type="domain" description="Ig-like" evidence="6">
    <location>
        <begin position="248"/>
        <end position="344"/>
    </location>
</feature>
<evidence type="ECO:0000313" key="7">
    <source>
        <dbReference type="Ensembl" id="ENSOANP00000051490.1"/>
    </source>
</evidence>
<dbReference type="Proteomes" id="UP000002279">
    <property type="component" value="Chromosome 14"/>
</dbReference>
<dbReference type="PANTHER" id="PTHR23411">
    <property type="entry name" value="TAPASIN"/>
    <property type="match status" value="1"/>
</dbReference>
<dbReference type="InterPro" id="IPR003006">
    <property type="entry name" value="Ig/MHC_CS"/>
</dbReference>
<reference evidence="7 8" key="1">
    <citation type="journal article" date="2008" name="Nature">
        <title>Genome analysis of the platypus reveals unique signatures of evolution.</title>
        <authorList>
            <person name="Warren W.C."/>
            <person name="Hillier L.W."/>
            <person name="Marshall Graves J.A."/>
            <person name="Birney E."/>
            <person name="Ponting C.P."/>
            <person name="Grutzner F."/>
            <person name="Belov K."/>
            <person name="Miller W."/>
            <person name="Clarke L."/>
            <person name="Chinwalla A.T."/>
            <person name="Yang S.P."/>
            <person name="Heger A."/>
            <person name="Locke D.P."/>
            <person name="Miethke P."/>
            <person name="Waters P.D."/>
            <person name="Veyrunes F."/>
            <person name="Fulton L."/>
            <person name="Fulton B."/>
            <person name="Graves T."/>
            <person name="Wallis J."/>
            <person name="Puente X.S."/>
            <person name="Lopez-Otin C."/>
            <person name="Ordonez G.R."/>
            <person name="Eichler E.E."/>
            <person name="Chen L."/>
            <person name="Cheng Z."/>
            <person name="Deakin J.E."/>
            <person name="Alsop A."/>
            <person name="Thompson K."/>
            <person name="Kirby P."/>
            <person name="Papenfuss A.T."/>
            <person name="Wakefield M.J."/>
            <person name="Olender T."/>
            <person name="Lancet D."/>
            <person name="Huttley G.A."/>
            <person name="Smit A.F."/>
            <person name="Pask A."/>
            <person name="Temple-Smith P."/>
            <person name="Batzer M.A."/>
            <person name="Walker J.A."/>
            <person name="Konkel M.K."/>
            <person name="Harris R.S."/>
            <person name="Whittington C.M."/>
            <person name="Wong E.S."/>
            <person name="Gemmell N.J."/>
            <person name="Buschiazzo E."/>
            <person name="Vargas Jentzsch I.M."/>
            <person name="Merkel A."/>
            <person name="Schmitz J."/>
            <person name="Zemann A."/>
            <person name="Churakov G."/>
            <person name="Kriegs J.O."/>
            <person name="Brosius J."/>
            <person name="Murchison E.P."/>
            <person name="Sachidanandam R."/>
            <person name="Smith C."/>
            <person name="Hannon G.J."/>
            <person name="Tsend-Ayush E."/>
            <person name="McMillan D."/>
            <person name="Attenborough R."/>
            <person name="Rens W."/>
            <person name="Ferguson-Smith M."/>
            <person name="Lefevre C.M."/>
            <person name="Sharp J.A."/>
            <person name="Nicholas K.R."/>
            <person name="Ray D.A."/>
            <person name="Kube M."/>
            <person name="Reinhardt R."/>
            <person name="Pringle T.H."/>
            <person name="Taylor J."/>
            <person name="Jones R.C."/>
            <person name="Nixon B."/>
            <person name="Dacheux J.L."/>
            <person name="Niwa H."/>
            <person name="Sekita Y."/>
            <person name="Huang X."/>
            <person name="Stark A."/>
            <person name="Kheradpour P."/>
            <person name="Kellis M."/>
            <person name="Flicek P."/>
            <person name="Chen Y."/>
            <person name="Webber C."/>
            <person name="Hardison R."/>
            <person name="Nelson J."/>
            <person name="Hallsworth-Pepin K."/>
            <person name="Delehaunty K."/>
            <person name="Markovic C."/>
            <person name="Minx P."/>
            <person name="Feng Y."/>
            <person name="Kremitzki C."/>
            <person name="Mitreva M."/>
            <person name="Glasscock J."/>
            <person name="Wylie T."/>
            <person name="Wohldmann P."/>
            <person name="Thiru P."/>
            <person name="Nhan M.N."/>
            <person name="Pohl C.S."/>
            <person name="Smith S.M."/>
            <person name="Hou S."/>
            <person name="Nefedov M."/>
            <person name="de Jong P.J."/>
            <person name="Renfree M.B."/>
            <person name="Mardis E.R."/>
            <person name="Wilson R.K."/>
        </authorList>
    </citation>
    <scope>NUCLEOTIDE SEQUENCE [LARGE SCALE GENOMIC DNA]</scope>
    <source>
        <strain evidence="7 8">Glennie</strain>
    </source>
</reference>
<dbReference type="InterPro" id="IPR007110">
    <property type="entry name" value="Ig-like_dom"/>
</dbReference>
<dbReference type="SMART" id="SM00406">
    <property type="entry name" value="IGv"/>
    <property type="match status" value="1"/>
</dbReference>
<dbReference type="Ensembl" id="ENSOANT00000056036.1">
    <property type="protein sequence ID" value="ENSOANP00000051490.1"/>
    <property type="gene ID" value="ENSOANG00000009910.4"/>
</dbReference>
<dbReference type="PROSITE" id="PS50835">
    <property type="entry name" value="IG_LIKE"/>
    <property type="match status" value="4"/>
</dbReference>
<dbReference type="InterPro" id="IPR003599">
    <property type="entry name" value="Ig_sub"/>
</dbReference>
<dbReference type="Gene3D" id="2.60.40.10">
    <property type="entry name" value="Immunoglobulins"/>
    <property type="match status" value="4"/>
</dbReference>
<evidence type="ECO:0000256" key="3">
    <source>
        <dbReference type="ARBA" id="ARBA00023319"/>
    </source>
</evidence>
<evidence type="ECO:0000259" key="6">
    <source>
        <dbReference type="PROSITE" id="PS50835"/>
    </source>
</evidence>
<feature type="domain" description="Ig-like" evidence="6">
    <location>
        <begin position="353"/>
        <end position="456"/>
    </location>
</feature>
<reference evidence="7" key="3">
    <citation type="submission" date="2025-09" db="UniProtKB">
        <authorList>
            <consortium name="Ensembl"/>
        </authorList>
    </citation>
    <scope>IDENTIFICATION</scope>
    <source>
        <strain evidence="7">Glennie</strain>
    </source>
</reference>
<feature type="domain" description="Ig-like" evidence="6">
    <location>
        <begin position="144"/>
        <end position="236"/>
    </location>
</feature>
<organism evidence="7 8">
    <name type="scientific">Ornithorhynchus anatinus</name>
    <name type="common">Duckbill platypus</name>
    <dbReference type="NCBI Taxonomy" id="9258"/>
    <lineage>
        <taxon>Eukaryota</taxon>
        <taxon>Metazoa</taxon>
        <taxon>Chordata</taxon>
        <taxon>Craniata</taxon>
        <taxon>Vertebrata</taxon>
        <taxon>Euteleostomi</taxon>
        <taxon>Mammalia</taxon>
        <taxon>Monotremata</taxon>
        <taxon>Ornithorhynchidae</taxon>
        <taxon>Ornithorhynchus</taxon>
    </lineage>
</organism>
<dbReference type="SMART" id="SM00407">
    <property type="entry name" value="IGc1"/>
    <property type="match status" value="3"/>
</dbReference>
<dbReference type="InterPro" id="IPR036179">
    <property type="entry name" value="Ig-like_dom_sf"/>
</dbReference>
<dbReference type="FunFam" id="2.60.40.10:FF:000463">
    <property type="entry name" value="Immunoglobulin heavy constant gamma 1"/>
    <property type="match status" value="1"/>
</dbReference>
<evidence type="ECO:0000256" key="1">
    <source>
        <dbReference type="ARBA" id="ARBA00022859"/>
    </source>
</evidence>
<keyword evidence="2" id="KW-1064">Adaptive immunity</keyword>
<dbReference type="FunFam" id="2.60.40.10:FF:001878">
    <property type="entry name" value="Immunoglobulin heavy variable 1-4"/>
    <property type="match status" value="1"/>
</dbReference>